<proteinExistence type="predicted"/>
<name>A0A914S693_PAREQ</name>
<sequence>MHIYFQGGTYSVTSLGDAAFTANIPPIAALAINKSLLNNLSMGIVLSSHFHLIFTIIPFDIVVDVDWNVFYDEVSCFSSFIQ</sequence>
<evidence type="ECO:0000313" key="2">
    <source>
        <dbReference type="WBParaSite" id="PEQ_0001418301-mRNA-1"/>
    </source>
</evidence>
<accession>A0A914S693</accession>
<protein>
    <submittedName>
        <fullName evidence="2">Uncharacterized protein</fullName>
    </submittedName>
</protein>
<organism evidence="1 2">
    <name type="scientific">Parascaris equorum</name>
    <name type="common">Equine roundworm</name>
    <dbReference type="NCBI Taxonomy" id="6256"/>
    <lineage>
        <taxon>Eukaryota</taxon>
        <taxon>Metazoa</taxon>
        <taxon>Ecdysozoa</taxon>
        <taxon>Nematoda</taxon>
        <taxon>Chromadorea</taxon>
        <taxon>Rhabditida</taxon>
        <taxon>Spirurina</taxon>
        <taxon>Ascaridomorpha</taxon>
        <taxon>Ascaridoidea</taxon>
        <taxon>Ascarididae</taxon>
        <taxon>Parascaris</taxon>
    </lineage>
</organism>
<keyword evidence="1" id="KW-1185">Reference proteome</keyword>
<dbReference type="Proteomes" id="UP000887564">
    <property type="component" value="Unplaced"/>
</dbReference>
<evidence type="ECO:0000313" key="1">
    <source>
        <dbReference type="Proteomes" id="UP000887564"/>
    </source>
</evidence>
<dbReference type="WBParaSite" id="PEQ_0001418301-mRNA-1">
    <property type="protein sequence ID" value="PEQ_0001418301-mRNA-1"/>
    <property type="gene ID" value="PEQ_0001418301"/>
</dbReference>
<dbReference type="AlphaFoldDB" id="A0A914S693"/>
<reference evidence="2" key="1">
    <citation type="submission" date="2022-11" db="UniProtKB">
        <authorList>
            <consortium name="WormBaseParasite"/>
        </authorList>
    </citation>
    <scope>IDENTIFICATION</scope>
</reference>